<dbReference type="Proteomes" id="UP001500979">
    <property type="component" value="Unassembled WGS sequence"/>
</dbReference>
<sequence>MTATLSEVETPLLALTYSDRPERPAHLPPVHEHGFLLLVREEHPELEHASQTHRARGEVVHVFRDRHTREFAVLFRRDTGQHTVKESGCPLLDRLNQLAGMWQGAQAPMRGGA</sequence>
<name>A0ABN3VGI9_9PSEU</name>
<dbReference type="RefSeq" id="WP_344681372.1">
    <property type="nucleotide sequence ID" value="NZ_BAAAUX010000015.1"/>
</dbReference>
<gene>
    <name evidence="1" type="ORF">GCM10010470_37090</name>
</gene>
<dbReference type="EMBL" id="BAAAUX010000015">
    <property type="protein sequence ID" value="GAA2798507.1"/>
    <property type="molecule type" value="Genomic_DNA"/>
</dbReference>
<comment type="caution">
    <text evidence="1">The sequence shown here is derived from an EMBL/GenBank/DDBJ whole genome shotgun (WGS) entry which is preliminary data.</text>
</comment>
<accession>A0ABN3VGI9</accession>
<evidence type="ECO:0000313" key="2">
    <source>
        <dbReference type="Proteomes" id="UP001500979"/>
    </source>
</evidence>
<evidence type="ECO:0000313" key="1">
    <source>
        <dbReference type="EMBL" id="GAA2798507.1"/>
    </source>
</evidence>
<reference evidence="1 2" key="1">
    <citation type="journal article" date="2019" name="Int. J. Syst. Evol. Microbiol.">
        <title>The Global Catalogue of Microorganisms (GCM) 10K type strain sequencing project: providing services to taxonomists for standard genome sequencing and annotation.</title>
        <authorList>
            <consortium name="The Broad Institute Genomics Platform"/>
            <consortium name="The Broad Institute Genome Sequencing Center for Infectious Disease"/>
            <person name="Wu L."/>
            <person name="Ma J."/>
        </authorList>
    </citation>
    <scope>NUCLEOTIDE SEQUENCE [LARGE SCALE GENOMIC DNA]</scope>
    <source>
        <strain evidence="1 2">JCM 9383</strain>
    </source>
</reference>
<proteinExistence type="predicted"/>
<protein>
    <submittedName>
        <fullName evidence="1">Uncharacterized protein</fullName>
    </submittedName>
</protein>
<organism evidence="1 2">
    <name type="scientific">Saccharopolyspora taberi</name>
    <dbReference type="NCBI Taxonomy" id="60895"/>
    <lineage>
        <taxon>Bacteria</taxon>
        <taxon>Bacillati</taxon>
        <taxon>Actinomycetota</taxon>
        <taxon>Actinomycetes</taxon>
        <taxon>Pseudonocardiales</taxon>
        <taxon>Pseudonocardiaceae</taxon>
        <taxon>Saccharopolyspora</taxon>
    </lineage>
</organism>
<keyword evidence="2" id="KW-1185">Reference proteome</keyword>